<gene>
    <name evidence="11" type="ORF">theurythT_28950</name>
</gene>
<dbReference type="PROSITE" id="PS50111">
    <property type="entry name" value="CHEMOTAXIS_TRANSDUC_2"/>
    <property type="match status" value="1"/>
</dbReference>
<dbReference type="Gene3D" id="1.10.287.950">
    <property type="entry name" value="Methyl-accepting chemotaxis protein"/>
    <property type="match status" value="1"/>
</dbReference>
<dbReference type="Proteomes" id="UP001157133">
    <property type="component" value="Unassembled WGS sequence"/>
</dbReference>
<sequence length="619" mass="68238">MTIKQKLMLNIVIFIVALLIMLGILLYALKQSSLEVKITRHLAYVEHEVSQLKHHQKNFLTLKNEEDTQAFDKSLKATQQVLGVIKEEVSHFDVDLAPINSVMSKIKQYGELFDDVVEQQKIIGLNPKDGLYGSLRASVHVVEETLGSSDFELLAGMLQLRRNEKDFMLRLDDKYVSRLQNNTQILQQKVQASTLPDAVKGDLIDLLSAYEADFLNLINAQRKLGYAPDQAMLGEMNQVSEDIQKQLQIILTNSTTAVEGRIQTVQQFAFVVLLIIIAGAVFLSVYLSRSVITTITDMRDLMRKVSSTNDLTLKAELKGNDELTEMSQVFNDMLAAFRHLIVECNQSVETVNIATNTLAENIGLANEGVETQMQQTDLVATAVTEMVATVDEIAKNTEEAASKAQLTTENADNGKEGVSRTIEQISVLSSTLEESEHIVTELAKDSHTIGSVLDVIRGIAEQTNLLALNAAIEAARAGEQGRGFAVVADEVRTLASRTQDSTQEIEGIISSLQTRTKEIVEHMGTCRKQGDDSAEQASSAGKMLEEITADVSLIMDMSTAIATAIQEQSSVASEVNEHVVMIRDVTEQAADSAKQNEHMSEELSQQAKVLHTEVSRFNV</sequence>
<dbReference type="Pfam" id="PF00015">
    <property type="entry name" value="MCPsignal"/>
    <property type="match status" value="1"/>
</dbReference>
<comment type="subcellular location">
    <subcellularLocation>
        <location evidence="1">Membrane</location>
        <topology evidence="1">Multi-pass membrane protein</topology>
    </subcellularLocation>
</comment>
<protein>
    <submittedName>
        <fullName evidence="11">Methyl-accepting chemotaxis protein</fullName>
    </submittedName>
</protein>
<dbReference type="CDD" id="cd11386">
    <property type="entry name" value="MCP_signal"/>
    <property type="match status" value="1"/>
</dbReference>
<dbReference type="CDD" id="cd06225">
    <property type="entry name" value="HAMP"/>
    <property type="match status" value="1"/>
</dbReference>
<accession>A0ABQ6H5N0</accession>
<name>A0ABQ6H5N0_9GAMM</name>
<feature type="domain" description="Methyl-accepting transducer" evidence="9">
    <location>
        <begin position="347"/>
        <end position="583"/>
    </location>
</feature>
<dbReference type="EMBL" id="BSSU01000015">
    <property type="protein sequence ID" value="GLX83442.1"/>
    <property type="molecule type" value="Genomic_DNA"/>
</dbReference>
<evidence type="ECO:0000256" key="4">
    <source>
        <dbReference type="ARBA" id="ARBA00023136"/>
    </source>
</evidence>
<keyword evidence="5 7" id="KW-0807">Transducer</keyword>
<dbReference type="SMART" id="SM00283">
    <property type="entry name" value="MA"/>
    <property type="match status" value="1"/>
</dbReference>
<dbReference type="RefSeq" id="WP_284208876.1">
    <property type="nucleotide sequence ID" value="NZ_BSSU01000015.1"/>
</dbReference>
<evidence type="ECO:0000256" key="6">
    <source>
        <dbReference type="ARBA" id="ARBA00029447"/>
    </source>
</evidence>
<evidence type="ECO:0000256" key="7">
    <source>
        <dbReference type="PROSITE-ProRule" id="PRU00284"/>
    </source>
</evidence>
<dbReference type="SMART" id="SM00304">
    <property type="entry name" value="HAMP"/>
    <property type="match status" value="1"/>
</dbReference>
<evidence type="ECO:0000313" key="11">
    <source>
        <dbReference type="EMBL" id="GLX83442.1"/>
    </source>
</evidence>
<dbReference type="InterPro" id="IPR004089">
    <property type="entry name" value="MCPsignal_dom"/>
</dbReference>
<evidence type="ECO:0000256" key="1">
    <source>
        <dbReference type="ARBA" id="ARBA00004141"/>
    </source>
</evidence>
<dbReference type="InterPro" id="IPR032255">
    <property type="entry name" value="HBM"/>
</dbReference>
<evidence type="ECO:0000256" key="3">
    <source>
        <dbReference type="ARBA" id="ARBA00022989"/>
    </source>
</evidence>
<keyword evidence="2 8" id="KW-0812">Transmembrane</keyword>
<comment type="caution">
    <text evidence="11">The sequence shown here is derived from an EMBL/GenBank/DDBJ whole genome shotgun (WGS) entry which is preliminary data.</text>
</comment>
<dbReference type="SMART" id="SM01358">
    <property type="entry name" value="HBM"/>
    <property type="match status" value="1"/>
</dbReference>
<dbReference type="PANTHER" id="PTHR32089:SF119">
    <property type="entry name" value="METHYL-ACCEPTING CHEMOTAXIS PROTEIN CTPL"/>
    <property type="match status" value="1"/>
</dbReference>
<dbReference type="PROSITE" id="PS50885">
    <property type="entry name" value="HAMP"/>
    <property type="match status" value="1"/>
</dbReference>
<dbReference type="PANTHER" id="PTHR32089">
    <property type="entry name" value="METHYL-ACCEPTING CHEMOTAXIS PROTEIN MCPB"/>
    <property type="match status" value="1"/>
</dbReference>
<evidence type="ECO:0000256" key="8">
    <source>
        <dbReference type="SAM" id="Phobius"/>
    </source>
</evidence>
<organism evidence="11 12">
    <name type="scientific">Thalassotalea eurytherma</name>
    <dbReference type="NCBI Taxonomy" id="1144278"/>
    <lineage>
        <taxon>Bacteria</taxon>
        <taxon>Pseudomonadati</taxon>
        <taxon>Pseudomonadota</taxon>
        <taxon>Gammaproteobacteria</taxon>
        <taxon>Alteromonadales</taxon>
        <taxon>Colwelliaceae</taxon>
        <taxon>Thalassotalea</taxon>
    </lineage>
</organism>
<keyword evidence="4 8" id="KW-0472">Membrane</keyword>
<evidence type="ECO:0000259" key="10">
    <source>
        <dbReference type="PROSITE" id="PS50885"/>
    </source>
</evidence>
<dbReference type="InterPro" id="IPR003660">
    <property type="entry name" value="HAMP_dom"/>
</dbReference>
<comment type="similarity">
    <text evidence="6">Belongs to the methyl-accepting chemotaxis (MCP) protein family.</text>
</comment>
<keyword evidence="3 8" id="KW-1133">Transmembrane helix</keyword>
<feature type="domain" description="HAMP" evidence="10">
    <location>
        <begin position="289"/>
        <end position="342"/>
    </location>
</feature>
<evidence type="ECO:0000313" key="12">
    <source>
        <dbReference type="Proteomes" id="UP001157133"/>
    </source>
</evidence>
<evidence type="ECO:0000256" key="5">
    <source>
        <dbReference type="ARBA" id="ARBA00023224"/>
    </source>
</evidence>
<dbReference type="Pfam" id="PF00672">
    <property type="entry name" value="HAMP"/>
    <property type="match status" value="1"/>
</dbReference>
<feature type="transmembrane region" description="Helical" evidence="8">
    <location>
        <begin position="268"/>
        <end position="288"/>
    </location>
</feature>
<evidence type="ECO:0000259" key="9">
    <source>
        <dbReference type="PROSITE" id="PS50111"/>
    </source>
</evidence>
<feature type="transmembrane region" description="Helical" evidence="8">
    <location>
        <begin position="7"/>
        <end position="29"/>
    </location>
</feature>
<dbReference type="SUPFAM" id="SSF58104">
    <property type="entry name" value="Methyl-accepting chemotaxis protein (MCP) signaling domain"/>
    <property type="match status" value="1"/>
</dbReference>
<reference evidence="11 12" key="1">
    <citation type="submission" date="2023-03" db="EMBL/GenBank/DDBJ databases">
        <title>Draft genome sequence of Thalassotalea eurytherma JCM 18482T.</title>
        <authorList>
            <person name="Sawabe T."/>
        </authorList>
    </citation>
    <scope>NUCLEOTIDE SEQUENCE [LARGE SCALE GENOMIC DNA]</scope>
    <source>
        <strain evidence="11 12">JCM 18482</strain>
    </source>
</reference>
<keyword evidence="12" id="KW-1185">Reference proteome</keyword>
<evidence type="ECO:0000256" key="2">
    <source>
        <dbReference type="ARBA" id="ARBA00022692"/>
    </source>
</evidence>
<dbReference type="Gene3D" id="6.10.340.10">
    <property type="match status" value="1"/>
</dbReference>
<proteinExistence type="inferred from homology"/>